<dbReference type="InterPro" id="IPR020095">
    <property type="entry name" value="PsdUridine_synth_TruA_C"/>
</dbReference>
<comment type="catalytic activity">
    <reaction evidence="4 5">
        <text>uridine(38/39/40) in tRNA = pseudouridine(38/39/40) in tRNA</text>
        <dbReference type="Rhea" id="RHEA:22376"/>
        <dbReference type="Rhea" id="RHEA-COMP:10085"/>
        <dbReference type="Rhea" id="RHEA-COMP:10087"/>
        <dbReference type="ChEBI" id="CHEBI:65314"/>
        <dbReference type="ChEBI" id="CHEBI:65315"/>
        <dbReference type="EC" id="5.4.99.12"/>
    </reaction>
</comment>
<evidence type="ECO:0000256" key="4">
    <source>
        <dbReference type="HAMAP-Rule" id="MF_00171"/>
    </source>
</evidence>
<organism evidence="8 9">
    <name type="scientific">Sphaerisporangium melleum</name>
    <dbReference type="NCBI Taxonomy" id="321316"/>
    <lineage>
        <taxon>Bacteria</taxon>
        <taxon>Bacillati</taxon>
        <taxon>Actinomycetota</taxon>
        <taxon>Actinomycetes</taxon>
        <taxon>Streptosporangiales</taxon>
        <taxon>Streptosporangiaceae</taxon>
        <taxon>Sphaerisporangium</taxon>
    </lineage>
</organism>
<proteinExistence type="inferred from homology"/>
<protein>
    <recommendedName>
        <fullName evidence="4">tRNA pseudouridine synthase A</fullName>
        <ecNumber evidence="4">5.4.99.12</ecNumber>
    </recommendedName>
    <alternativeName>
        <fullName evidence="4">tRNA pseudouridine(38-40) synthase</fullName>
    </alternativeName>
    <alternativeName>
        <fullName evidence="4">tRNA pseudouridylate synthase I</fullName>
    </alternativeName>
    <alternativeName>
        <fullName evidence="4">tRNA-uridine isomerase I</fullName>
    </alternativeName>
</protein>
<dbReference type="CDD" id="cd02570">
    <property type="entry name" value="PseudoU_synth_EcTruA"/>
    <property type="match status" value="1"/>
</dbReference>
<dbReference type="Proteomes" id="UP000645217">
    <property type="component" value="Unassembled WGS sequence"/>
</dbReference>
<dbReference type="NCBIfam" id="TIGR00071">
    <property type="entry name" value="hisT_truA"/>
    <property type="match status" value="1"/>
</dbReference>
<comment type="caution">
    <text evidence="4">Lacks conserved residue(s) required for the propagation of feature annotation.</text>
</comment>
<dbReference type="InterPro" id="IPR020097">
    <property type="entry name" value="PsdUridine_synth_TruA_a/b_dom"/>
</dbReference>
<feature type="binding site" evidence="4">
    <location>
        <position position="233"/>
    </location>
    <ligand>
        <name>substrate</name>
    </ligand>
</feature>
<dbReference type="SUPFAM" id="SSF55120">
    <property type="entry name" value="Pseudouridine synthase"/>
    <property type="match status" value="1"/>
</dbReference>
<evidence type="ECO:0000313" key="8">
    <source>
        <dbReference type="EMBL" id="GGK77820.1"/>
    </source>
</evidence>
<dbReference type="FunFam" id="3.30.70.660:FF:000003">
    <property type="entry name" value="tRNA pseudouridine synthase A"/>
    <property type="match status" value="1"/>
</dbReference>
<dbReference type="Pfam" id="PF01416">
    <property type="entry name" value="PseudoU_synth_1"/>
    <property type="match status" value="1"/>
</dbReference>
<keyword evidence="2 4" id="KW-0819">tRNA processing</keyword>
<dbReference type="GO" id="GO:0031119">
    <property type="term" value="P:tRNA pseudouridine synthesis"/>
    <property type="evidence" value="ECO:0007669"/>
    <property type="project" value="UniProtKB-UniRule"/>
</dbReference>
<evidence type="ECO:0000256" key="3">
    <source>
        <dbReference type="ARBA" id="ARBA00023235"/>
    </source>
</evidence>
<dbReference type="InterPro" id="IPR020103">
    <property type="entry name" value="PsdUridine_synth_cat_dom_sf"/>
</dbReference>
<feature type="domain" description="Pseudouridine synthase I TruA alpha/beta" evidence="7">
    <location>
        <begin position="267"/>
        <end position="369"/>
    </location>
</feature>
<evidence type="ECO:0000259" key="7">
    <source>
        <dbReference type="Pfam" id="PF01416"/>
    </source>
</evidence>
<dbReference type="FunFam" id="3.30.70.580:FF:000008">
    <property type="entry name" value="tRNA pseudouridine synthase A"/>
    <property type="match status" value="1"/>
</dbReference>
<evidence type="ECO:0000256" key="5">
    <source>
        <dbReference type="RuleBase" id="RU003792"/>
    </source>
</evidence>
<evidence type="ECO:0000313" key="9">
    <source>
        <dbReference type="Proteomes" id="UP000645217"/>
    </source>
</evidence>
<dbReference type="EMBL" id="BMNT01000009">
    <property type="protein sequence ID" value="GGK77820.1"/>
    <property type="molecule type" value="Genomic_DNA"/>
</dbReference>
<dbReference type="Gene3D" id="3.30.70.580">
    <property type="entry name" value="Pseudouridine synthase I, catalytic domain, N-terminal subdomain"/>
    <property type="match status" value="1"/>
</dbReference>
<sequence>MGGTAASDGVPTGGTTGTRPVRARPEDGVTASEASARPALDERGTPALAEQERSALGVRGAPGLEEQERSARGVQGVPVLDERGVPAADVTDSAASGDAVEVLLRLRLDLGYDGTEFSGWARQPGLRTVQGELETALGRVLRLDPAPSLTVAGRTDAGVHARGQVAHVDLPADALRAVEGRRKGATGPLGLAERLTALTRRLAGVLPPDVRVYAVSVAPEGFDARFSALSRRYVYRVCDALGGGDPLRRREVLWYPRPLDADRMNAAAAHLLGEHDFAAFCKRRDGATTIRELQRLDWARDDGGLLEATVIADAFCHSMVRALVGSLLAVGEGQRPVEWPADVLLRAVRDSGVNVAPAHGLCLEEVGYPADADLLRRARQTRRLRTLDR</sequence>
<dbReference type="Gene3D" id="3.30.70.660">
    <property type="entry name" value="Pseudouridine synthase I, catalytic domain, C-terminal subdomain"/>
    <property type="match status" value="1"/>
</dbReference>
<comment type="similarity">
    <text evidence="1 4 5">Belongs to the tRNA pseudouridine synthase TruA family.</text>
</comment>
<dbReference type="HAMAP" id="MF_00171">
    <property type="entry name" value="TruA"/>
    <property type="match status" value="1"/>
</dbReference>
<dbReference type="GO" id="GO:0003723">
    <property type="term" value="F:RNA binding"/>
    <property type="evidence" value="ECO:0007669"/>
    <property type="project" value="InterPro"/>
</dbReference>
<comment type="function">
    <text evidence="4">Formation of pseudouridine at positions 38, 39 and 40 in the anticodon stem and loop of transfer RNAs.</text>
</comment>
<feature type="region of interest" description="Disordered" evidence="6">
    <location>
        <begin position="1"/>
        <end position="75"/>
    </location>
</feature>
<accession>A0A917QZ02</accession>
<dbReference type="PANTHER" id="PTHR11142">
    <property type="entry name" value="PSEUDOURIDYLATE SYNTHASE"/>
    <property type="match status" value="1"/>
</dbReference>
<dbReference type="AlphaFoldDB" id="A0A917QZ02"/>
<dbReference type="EC" id="5.4.99.12" evidence="4"/>
<feature type="active site" description="Nucleophile" evidence="4">
    <location>
        <position position="156"/>
    </location>
</feature>
<dbReference type="InterPro" id="IPR020094">
    <property type="entry name" value="TruA/RsuA/RluB/E/F_N"/>
</dbReference>
<dbReference type="InterPro" id="IPR001406">
    <property type="entry name" value="PsdUridine_synth_TruA"/>
</dbReference>
<reference evidence="8" key="2">
    <citation type="submission" date="2020-09" db="EMBL/GenBank/DDBJ databases">
        <authorList>
            <person name="Sun Q."/>
            <person name="Ohkuma M."/>
        </authorList>
    </citation>
    <scope>NUCLEOTIDE SEQUENCE</scope>
    <source>
        <strain evidence="8">JCM 13064</strain>
    </source>
</reference>
<keyword evidence="3 4" id="KW-0413">Isomerase</keyword>
<dbReference type="GO" id="GO:0160147">
    <property type="term" value="F:tRNA pseudouridine(38-40) synthase activity"/>
    <property type="evidence" value="ECO:0007669"/>
    <property type="project" value="UniProtKB-EC"/>
</dbReference>
<comment type="subunit">
    <text evidence="4">Homodimer.</text>
</comment>
<keyword evidence="9" id="KW-1185">Reference proteome</keyword>
<evidence type="ECO:0000256" key="1">
    <source>
        <dbReference type="ARBA" id="ARBA00009375"/>
    </source>
</evidence>
<dbReference type="PANTHER" id="PTHR11142:SF0">
    <property type="entry name" value="TRNA PSEUDOURIDINE SYNTHASE-LIKE 1"/>
    <property type="match status" value="1"/>
</dbReference>
<evidence type="ECO:0000256" key="6">
    <source>
        <dbReference type="SAM" id="MobiDB-lite"/>
    </source>
</evidence>
<name>A0A917QZ02_9ACTN</name>
<evidence type="ECO:0000256" key="2">
    <source>
        <dbReference type="ARBA" id="ARBA00022694"/>
    </source>
</evidence>
<gene>
    <name evidence="4" type="primary">truA</name>
    <name evidence="8" type="ORF">GCM10007964_20690</name>
</gene>
<comment type="caution">
    <text evidence="8">The sequence shown here is derived from an EMBL/GenBank/DDBJ whole genome shotgun (WGS) entry which is preliminary data.</text>
</comment>
<reference evidence="8" key="1">
    <citation type="journal article" date="2014" name="Int. J. Syst. Evol. Microbiol.">
        <title>Complete genome sequence of Corynebacterium casei LMG S-19264T (=DSM 44701T), isolated from a smear-ripened cheese.</title>
        <authorList>
            <consortium name="US DOE Joint Genome Institute (JGI-PGF)"/>
            <person name="Walter F."/>
            <person name="Albersmeier A."/>
            <person name="Kalinowski J."/>
            <person name="Ruckert C."/>
        </authorList>
    </citation>
    <scope>NUCLEOTIDE SEQUENCE</scope>
    <source>
        <strain evidence="8">JCM 13064</strain>
    </source>
</reference>